<dbReference type="PANTHER" id="PTHR11017">
    <property type="entry name" value="LEUCINE-RICH REPEAT-CONTAINING PROTEIN"/>
    <property type="match status" value="1"/>
</dbReference>
<dbReference type="PROSITE" id="PS50104">
    <property type="entry name" value="TIR"/>
    <property type="match status" value="1"/>
</dbReference>
<reference evidence="2 3" key="1">
    <citation type="journal article" date="2021" name="Nat. Plants">
        <title>The Taxus genome provides insights into paclitaxel biosynthesis.</title>
        <authorList>
            <person name="Xiong X."/>
            <person name="Gou J."/>
            <person name="Liao Q."/>
            <person name="Li Y."/>
            <person name="Zhou Q."/>
            <person name="Bi G."/>
            <person name="Li C."/>
            <person name="Du R."/>
            <person name="Wang X."/>
            <person name="Sun T."/>
            <person name="Guo L."/>
            <person name="Liang H."/>
            <person name="Lu P."/>
            <person name="Wu Y."/>
            <person name="Zhang Z."/>
            <person name="Ro D.K."/>
            <person name="Shang Y."/>
            <person name="Huang S."/>
            <person name="Yan J."/>
        </authorList>
    </citation>
    <scope>NUCLEOTIDE SEQUENCE [LARGE SCALE GENOMIC DNA]</scope>
    <source>
        <strain evidence="2">Ta-2019</strain>
    </source>
</reference>
<dbReference type="OMA" id="HIMKEFK"/>
<dbReference type="InterPro" id="IPR044974">
    <property type="entry name" value="Disease_R_plants"/>
</dbReference>
<accession>A0AA38LJ79</accession>
<dbReference type="AlphaFoldDB" id="A0AA38LJ79"/>
<dbReference type="GO" id="GO:0043531">
    <property type="term" value="F:ADP binding"/>
    <property type="evidence" value="ECO:0007669"/>
    <property type="project" value="InterPro"/>
</dbReference>
<name>A0AA38LJ79_TAXCH</name>
<protein>
    <recommendedName>
        <fullName evidence="1">TIR domain-containing protein</fullName>
    </recommendedName>
</protein>
<dbReference type="Gene3D" id="3.40.50.300">
    <property type="entry name" value="P-loop containing nucleotide triphosphate hydrolases"/>
    <property type="match status" value="1"/>
</dbReference>
<sequence length="455" mass="51346">MMEISAPQYEPPPTHISFDGNNNFHVFLSFRGADVRKTLVDHLYEALTVAGLRVFLDSEELEKGKDIDSSLQRAIEKSHILIPIFSKRYAESRWCLEEAARMCRSNGFIIPLFYDVEACDVRYPQRKGGPLAPAFQKHYTHLDRHDENTIEEWKNALHHISSLSGWTMEAESGYEGKLIRTVVGHVLNTLKNVPLDVAMHPVGLQRDKNELLHSLNLSSTDRVVRVGISGIGGIGKTTLAKAVYNKIHGRFDASCFVFNIAATAQNNTRLMDLQGRILRSLLNYQGEVSSADQGKMLMRDRLRGVRALVVLDDVDDRNQLHAVDGNWFGNGSKVIITSRNKHILNLAEVDSIHEMNGLGEDEALQLFSWHAFSRALPDTPYEGVSTRLAKACRGHPLSLEIIGAHLYDKKAPDDIQKKLSSILVKIQAYLESFESVMMDLVTLRRKYFWTLLVIL</sequence>
<dbReference type="Pfam" id="PF00931">
    <property type="entry name" value="NB-ARC"/>
    <property type="match status" value="1"/>
</dbReference>
<dbReference type="Proteomes" id="UP000824469">
    <property type="component" value="Unassembled WGS sequence"/>
</dbReference>
<dbReference type="GO" id="GO:0007165">
    <property type="term" value="P:signal transduction"/>
    <property type="evidence" value="ECO:0007669"/>
    <property type="project" value="InterPro"/>
</dbReference>
<dbReference type="InterPro" id="IPR000157">
    <property type="entry name" value="TIR_dom"/>
</dbReference>
<dbReference type="EMBL" id="JAHRHJ020000002">
    <property type="protein sequence ID" value="KAH9326089.1"/>
    <property type="molecule type" value="Genomic_DNA"/>
</dbReference>
<dbReference type="SUPFAM" id="SSF52200">
    <property type="entry name" value="Toll/Interleukin receptor TIR domain"/>
    <property type="match status" value="1"/>
</dbReference>
<dbReference type="GO" id="GO:0006952">
    <property type="term" value="P:defense response"/>
    <property type="evidence" value="ECO:0007669"/>
    <property type="project" value="InterPro"/>
</dbReference>
<dbReference type="InterPro" id="IPR042197">
    <property type="entry name" value="Apaf_helical"/>
</dbReference>
<dbReference type="Pfam" id="PF01582">
    <property type="entry name" value="TIR"/>
    <property type="match status" value="1"/>
</dbReference>
<dbReference type="InterPro" id="IPR027417">
    <property type="entry name" value="P-loop_NTPase"/>
</dbReference>
<dbReference type="PRINTS" id="PR00364">
    <property type="entry name" value="DISEASERSIST"/>
</dbReference>
<comment type="caution">
    <text evidence="2">The sequence shown here is derived from an EMBL/GenBank/DDBJ whole genome shotgun (WGS) entry which is preliminary data.</text>
</comment>
<dbReference type="Gene3D" id="1.10.8.430">
    <property type="entry name" value="Helical domain of apoptotic protease-activating factors"/>
    <property type="match status" value="1"/>
</dbReference>
<proteinExistence type="predicted"/>
<dbReference type="InterPro" id="IPR002182">
    <property type="entry name" value="NB-ARC"/>
</dbReference>
<dbReference type="PANTHER" id="PTHR11017:SF385">
    <property type="entry name" value="DISEASE RESISTANCE PROTEIN (TIR-NBS-LRR CLASS)-RELATED"/>
    <property type="match status" value="1"/>
</dbReference>
<evidence type="ECO:0000313" key="2">
    <source>
        <dbReference type="EMBL" id="KAH9326089.1"/>
    </source>
</evidence>
<dbReference type="SMART" id="SM00255">
    <property type="entry name" value="TIR"/>
    <property type="match status" value="1"/>
</dbReference>
<dbReference type="Gene3D" id="3.40.50.10140">
    <property type="entry name" value="Toll/interleukin-1 receptor homology (TIR) domain"/>
    <property type="match status" value="1"/>
</dbReference>
<keyword evidence="3" id="KW-1185">Reference proteome</keyword>
<gene>
    <name evidence="2" type="ORF">KI387_006267</name>
</gene>
<evidence type="ECO:0000313" key="3">
    <source>
        <dbReference type="Proteomes" id="UP000824469"/>
    </source>
</evidence>
<dbReference type="SUPFAM" id="SSF52540">
    <property type="entry name" value="P-loop containing nucleoside triphosphate hydrolases"/>
    <property type="match status" value="1"/>
</dbReference>
<dbReference type="InterPro" id="IPR035897">
    <property type="entry name" value="Toll_tir_struct_dom_sf"/>
</dbReference>
<evidence type="ECO:0000259" key="1">
    <source>
        <dbReference type="PROSITE" id="PS50104"/>
    </source>
</evidence>
<feature type="domain" description="TIR" evidence="1">
    <location>
        <begin position="22"/>
        <end position="190"/>
    </location>
</feature>
<organism evidence="2 3">
    <name type="scientific">Taxus chinensis</name>
    <name type="common">Chinese yew</name>
    <name type="synonym">Taxus wallichiana var. chinensis</name>
    <dbReference type="NCBI Taxonomy" id="29808"/>
    <lineage>
        <taxon>Eukaryota</taxon>
        <taxon>Viridiplantae</taxon>
        <taxon>Streptophyta</taxon>
        <taxon>Embryophyta</taxon>
        <taxon>Tracheophyta</taxon>
        <taxon>Spermatophyta</taxon>
        <taxon>Pinopsida</taxon>
        <taxon>Pinidae</taxon>
        <taxon>Conifers II</taxon>
        <taxon>Cupressales</taxon>
        <taxon>Taxaceae</taxon>
        <taxon>Taxus</taxon>
    </lineage>
</organism>